<dbReference type="PROSITE" id="PS51898">
    <property type="entry name" value="TYR_RECOMBINASE"/>
    <property type="match status" value="1"/>
</dbReference>
<dbReference type="InterPro" id="IPR023009">
    <property type="entry name" value="Tyrosine_recombinase_XerC/XerD"/>
</dbReference>
<dbReference type="PANTHER" id="PTHR30349:SF90">
    <property type="entry name" value="TYROSINE RECOMBINASE XERD"/>
    <property type="match status" value="1"/>
</dbReference>
<protein>
    <recommendedName>
        <fullName evidence="3 11">Tyrosine recombinase XerD</fullName>
    </recommendedName>
</protein>
<dbReference type="PANTHER" id="PTHR30349">
    <property type="entry name" value="PHAGE INTEGRASE-RELATED"/>
    <property type="match status" value="1"/>
</dbReference>
<comment type="similarity">
    <text evidence="2 11">Belongs to the 'phage' integrase family. XerD subfamily.</text>
</comment>
<comment type="caution">
    <text evidence="14">The sequence shown here is derived from an EMBL/GenBank/DDBJ whole genome shotgun (WGS) entry which is preliminary data.</text>
</comment>
<keyword evidence="15" id="KW-1185">Reference proteome</keyword>
<dbReference type="InterPro" id="IPR004107">
    <property type="entry name" value="Integrase_SAM-like_N"/>
</dbReference>
<evidence type="ECO:0000256" key="8">
    <source>
        <dbReference type="ARBA" id="ARBA00023125"/>
    </source>
</evidence>
<feature type="active site" evidence="11">
    <location>
        <position position="305"/>
    </location>
</feature>
<keyword evidence="4 11" id="KW-0963">Cytoplasm</keyword>
<dbReference type="Pfam" id="PF00589">
    <property type="entry name" value="Phage_integrase"/>
    <property type="match status" value="1"/>
</dbReference>
<dbReference type="CDD" id="cd00798">
    <property type="entry name" value="INT_XerDC_C"/>
    <property type="match status" value="1"/>
</dbReference>
<dbReference type="NCBIfam" id="NF001399">
    <property type="entry name" value="PRK00283.1"/>
    <property type="match status" value="1"/>
</dbReference>
<reference evidence="15" key="1">
    <citation type="journal article" date="2019" name="Int. J. Syst. Evol. Microbiol.">
        <title>The Global Catalogue of Microorganisms (GCM) 10K type strain sequencing project: providing services to taxonomists for standard genome sequencing and annotation.</title>
        <authorList>
            <consortium name="The Broad Institute Genomics Platform"/>
            <consortium name="The Broad Institute Genome Sequencing Center for Infectious Disease"/>
            <person name="Wu L."/>
            <person name="Ma J."/>
        </authorList>
    </citation>
    <scope>NUCLEOTIDE SEQUENCE [LARGE SCALE GENOMIC DNA]</scope>
    <source>
        <strain evidence="15">JCM 15421</strain>
    </source>
</reference>
<dbReference type="InterPro" id="IPR002104">
    <property type="entry name" value="Integrase_catalytic"/>
</dbReference>
<evidence type="ECO:0000256" key="10">
    <source>
        <dbReference type="ARBA" id="ARBA00023306"/>
    </source>
</evidence>
<dbReference type="InterPro" id="IPR011932">
    <property type="entry name" value="Recomb_XerD"/>
</dbReference>
<dbReference type="NCBIfam" id="TIGR02225">
    <property type="entry name" value="recomb_XerD"/>
    <property type="match status" value="1"/>
</dbReference>
<evidence type="ECO:0000259" key="12">
    <source>
        <dbReference type="PROSITE" id="PS51898"/>
    </source>
</evidence>
<comment type="subunit">
    <text evidence="11">Forms a cyclic heterotetrameric complex composed of two molecules of XerC and two molecules of XerD.</text>
</comment>
<keyword evidence="7 11" id="KW-0229">DNA integration</keyword>
<evidence type="ECO:0000256" key="1">
    <source>
        <dbReference type="ARBA" id="ARBA00004496"/>
    </source>
</evidence>
<evidence type="ECO:0000256" key="2">
    <source>
        <dbReference type="ARBA" id="ARBA00010450"/>
    </source>
</evidence>
<sequence>MTSPVASKPSRARGRPRRVAGAIEGEGGAIAPADAALIAFFLERAWSELGLADNTLASYRRDLEGFSRWLAARGDSLATCGRASLQDYLGERSASGGATGKGYKARSNARLLSSLRHFYRLLVRESRLDADPTLLLDAPKLPRSLPKALSENEIEGLLRAPPDTPFGLRDRAMLELMYATGLRVSELVGITAAQVNLRQGVLRVVGKGGKERLVPLGDEAAHWLTHYVGEARPALLKGGRSDALFVSNRRAAMTRQMFWTLVRKHALTAGIAAKRISPHVLRHSFATHLLNHGADLRALQLMLGHSSLSTTQIYTLVAKEGLKRLHEQHHPRG</sequence>
<keyword evidence="10 11" id="KW-0131">Cell cycle</keyword>
<feature type="domain" description="Tyr recombinase" evidence="12">
    <location>
        <begin position="144"/>
        <end position="327"/>
    </location>
</feature>
<keyword evidence="9 11" id="KW-0233">DNA recombination</keyword>
<evidence type="ECO:0000256" key="7">
    <source>
        <dbReference type="ARBA" id="ARBA00022908"/>
    </source>
</evidence>
<evidence type="ECO:0000256" key="5">
    <source>
        <dbReference type="ARBA" id="ARBA00022618"/>
    </source>
</evidence>
<proteinExistence type="inferred from homology"/>
<dbReference type="HAMAP" id="MF_01807">
    <property type="entry name" value="Recomb_XerD"/>
    <property type="match status" value="1"/>
</dbReference>
<dbReference type="PROSITE" id="PS51900">
    <property type="entry name" value="CB"/>
    <property type="match status" value="1"/>
</dbReference>
<comment type="function">
    <text evidence="11">Site-specific tyrosine recombinase, which acts by catalyzing the cutting and rejoining of the recombining DNA molecules. The XerC-XerD complex is essential to convert dimers of the bacterial chromosome into monomers to permit their segregation at cell division. It also contributes to the segregational stability of plasmids.</text>
</comment>
<dbReference type="Pfam" id="PF02899">
    <property type="entry name" value="Phage_int_SAM_1"/>
    <property type="match status" value="1"/>
</dbReference>
<evidence type="ECO:0000256" key="11">
    <source>
        <dbReference type="HAMAP-Rule" id="MF_01807"/>
    </source>
</evidence>
<feature type="domain" description="Core-binding (CB)" evidence="13">
    <location>
        <begin position="32"/>
        <end position="123"/>
    </location>
</feature>
<dbReference type="Gene3D" id="1.10.150.130">
    <property type="match status" value="1"/>
</dbReference>
<keyword evidence="5 11" id="KW-0132">Cell division</keyword>
<feature type="active site" evidence="11">
    <location>
        <position position="207"/>
    </location>
</feature>
<dbReference type="InterPro" id="IPR044068">
    <property type="entry name" value="CB"/>
</dbReference>
<evidence type="ECO:0000256" key="9">
    <source>
        <dbReference type="ARBA" id="ARBA00023172"/>
    </source>
</evidence>
<keyword evidence="6 11" id="KW-0159">Chromosome partition</keyword>
<keyword evidence="8 11" id="KW-0238">DNA-binding</keyword>
<evidence type="ECO:0000256" key="6">
    <source>
        <dbReference type="ARBA" id="ARBA00022829"/>
    </source>
</evidence>
<dbReference type="InterPro" id="IPR013762">
    <property type="entry name" value="Integrase-like_cat_sf"/>
</dbReference>
<dbReference type="InterPro" id="IPR011010">
    <property type="entry name" value="DNA_brk_join_enz"/>
</dbReference>
<dbReference type="SUPFAM" id="SSF47823">
    <property type="entry name" value="lambda integrase-like, N-terminal domain"/>
    <property type="match status" value="1"/>
</dbReference>
<dbReference type="SUPFAM" id="SSF56349">
    <property type="entry name" value="DNA breaking-rejoining enzymes"/>
    <property type="match status" value="1"/>
</dbReference>
<dbReference type="InterPro" id="IPR050090">
    <property type="entry name" value="Tyrosine_recombinase_XerCD"/>
</dbReference>
<dbReference type="RefSeq" id="WP_343790012.1">
    <property type="nucleotide sequence ID" value="NZ_BAAAEU010000007.1"/>
</dbReference>
<evidence type="ECO:0000259" key="13">
    <source>
        <dbReference type="PROSITE" id="PS51900"/>
    </source>
</evidence>
<feature type="active site" evidence="11">
    <location>
        <position position="183"/>
    </location>
</feature>
<evidence type="ECO:0000313" key="15">
    <source>
        <dbReference type="Proteomes" id="UP001501523"/>
    </source>
</evidence>
<dbReference type="HAMAP" id="MF_01808">
    <property type="entry name" value="Recomb_XerC_XerD"/>
    <property type="match status" value="1"/>
</dbReference>
<comment type="subcellular location">
    <subcellularLocation>
        <location evidence="1 11">Cytoplasm</location>
    </subcellularLocation>
</comment>
<feature type="active site" description="O-(3'-phospho-DNA)-tyrosine intermediate" evidence="11">
    <location>
        <position position="314"/>
    </location>
</feature>
<dbReference type="EMBL" id="BAAAEU010000007">
    <property type="protein sequence ID" value="GAA0714351.1"/>
    <property type="molecule type" value="Genomic_DNA"/>
</dbReference>
<evidence type="ECO:0000313" key="14">
    <source>
        <dbReference type="EMBL" id="GAA0714351.1"/>
    </source>
</evidence>
<dbReference type="Proteomes" id="UP001501523">
    <property type="component" value="Unassembled WGS sequence"/>
</dbReference>
<evidence type="ECO:0000256" key="4">
    <source>
        <dbReference type="ARBA" id="ARBA00022490"/>
    </source>
</evidence>
<accession>A0ABP3TSN4</accession>
<feature type="active site" evidence="11">
    <location>
        <position position="282"/>
    </location>
</feature>
<evidence type="ECO:0000256" key="3">
    <source>
        <dbReference type="ARBA" id="ARBA00015810"/>
    </source>
</evidence>
<organism evidence="14 15">
    <name type="scientific">Dokdonella soli</name>
    <dbReference type="NCBI Taxonomy" id="529810"/>
    <lineage>
        <taxon>Bacteria</taxon>
        <taxon>Pseudomonadati</taxon>
        <taxon>Pseudomonadota</taxon>
        <taxon>Gammaproteobacteria</taxon>
        <taxon>Lysobacterales</taxon>
        <taxon>Rhodanobacteraceae</taxon>
        <taxon>Dokdonella</taxon>
    </lineage>
</organism>
<name>A0ABP3TSN4_9GAMM</name>
<feature type="active site" evidence="11">
    <location>
        <position position="279"/>
    </location>
</feature>
<dbReference type="Gene3D" id="1.10.443.10">
    <property type="entry name" value="Intergrase catalytic core"/>
    <property type="match status" value="1"/>
</dbReference>
<gene>
    <name evidence="14" type="primary">xerD_1</name>
    <name evidence="11" type="synonym">xerD</name>
    <name evidence="14" type="ORF">GCM10009105_18820</name>
</gene>
<dbReference type="InterPro" id="IPR010998">
    <property type="entry name" value="Integrase_recombinase_N"/>
</dbReference>